<dbReference type="Proteomes" id="UP001054945">
    <property type="component" value="Unassembled WGS sequence"/>
</dbReference>
<evidence type="ECO:0000313" key="2">
    <source>
        <dbReference type="Proteomes" id="UP001054945"/>
    </source>
</evidence>
<reference evidence="1 2" key="1">
    <citation type="submission" date="2021-06" db="EMBL/GenBank/DDBJ databases">
        <title>Caerostris extrusa draft genome.</title>
        <authorList>
            <person name="Kono N."/>
            <person name="Arakawa K."/>
        </authorList>
    </citation>
    <scope>NUCLEOTIDE SEQUENCE [LARGE SCALE GENOMIC DNA]</scope>
</reference>
<proteinExistence type="predicted"/>
<keyword evidence="2" id="KW-1185">Reference proteome</keyword>
<sequence length="66" mass="8044">MVWCQTRLRYVVKTMVWCRPDNGMVSTKRWYGVNKTVVWYQQNDGMVSTRLWNGINKIMVWCQQRI</sequence>
<evidence type="ECO:0000313" key="1">
    <source>
        <dbReference type="EMBL" id="GIX85493.1"/>
    </source>
</evidence>
<organism evidence="1 2">
    <name type="scientific">Caerostris extrusa</name>
    <name type="common">Bark spider</name>
    <name type="synonym">Caerostris bankana</name>
    <dbReference type="NCBI Taxonomy" id="172846"/>
    <lineage>
        <taxon>Eukaryota</taxon>
        <taxon>Metazoa</taxon>
        <taxon>Ecdysozoa</taxon>
        <taxon>Arthropoda</taxon>
        <taxon>Chelicerata</taxon>
        <taxon>Arachnida</taxon>
        <taxon>Araneae</taxon>
        <taxon>Araneomorphae</taxon>
        <taxon>Entelegynae</taxon>
        <taxon>Araneoidea</taxon>
        <taxon>Araneidae</taxon>
        <taxon>Caerostris</taxon>
    </lineage>
</organism>
<name>A0AAV4NM06_CAEEX</name>
<dbReference type="AlphaFoldDB" id="A0AAV4NM06"/>
<dbReference type="EMBL" id="BPLR01003517">
    <property type="protein sequence ID" value="GIX85493.1"/>
    <property type="molecule type" value="Genomic_DNA"/>
</dbReference>
<accession>A0AAV4NM06</accession>
<comment type="caution">
    <text evidence="1">The sequence shown here is derived from an EMBL/GenBank/DDBJ whole genome shotgun (WGS) entry which is preliminary data.</text>
</comment>
<protein>
    <submittedName>
        <fullName evidence="1">Uncharacterized protein</fullName>
    </submittedName>
</protein>
<gene>
    <name evidence="1" type="ORF">CEXT_579101</name>
</gene>